<protein>
    <submittedName>
        <fullName evidence="1">Uncharacterized protein</fullName>
    </submittedName>
</protein>
<proteinExistence type="predicted"/>
<evidence type="ECO:0000313" key="1">
    <source>
        <dbReference type="EMBL" id="KAG4306443.1"/>
    </source>
</evidence>
<dbReference type="EMBL" id="JABTEG010000001">
    <property type="protein sequence ID" value="KAG4306443.1"/>
    <property type="molecule type" value="Genomic_DNA"/>
</dbReference>
<gene>
    <name evidence="1" type="ORF">PORY_000431</name>
</gene>
<evidence type="ECO:0000313" key="2">
    <source>
        <dbReference type="Proteomes" id="UP000768646"/>
    </source>
</evidence>
<name>A0ACB7CH05_9ASCO</name>
<dbReference type="Proteomes" id="UP000768646">
    <property type="component" value="Unassembled WGS sequence"/>
</dbReference>
<organism evidence="1 2">
    <name type="scientific">Pneumocystis oryctolagi</name>
    <dbReference type="NCBI Taxonomy" id="42067"/>
    <lineage>
        <taxon>Eukaryota</taxon>
        <taxon>Fungi</taxon>
        <taxon>Dikarya</taxon>
        <taxon>Ascomycota</taxon>
        <taxon>Taphrinomycotina</taxon>
        <taxon>Pneumocystomycetes</taxon>
        <taxon>Pneumocystaceae</taxon>
        <taxon>Pneumocystis</taxon>
    </lineage>
</organism>
<reference evidence="1 2" key="1">
    <citation type="journal article" date="2021" name="Commun. Biol.">
        <title>Genomic insights into the host specific adaptation of the Pneumocystis genus.</title>
        <authorList>
            <person name="Cisse O.H."/>
            <person name="Ma L."/>
            <person name="Dekker J.P."/>
            <person name="Khil P.P."/>
            <person name="Youn J.-H."/>
            <person name="Brenchley J.M."/>
            <person name="Blair R."/>
            <person name="Pahar B."/>
            <person name="Chabe M."/>
            <person name="Van Rompay K.K.A."/>
            <person name="Keesler R."/>
            <person name="Sukura A."/>
            <person name="Hirsch V."/>
            <person name="Kutty G."/>
            <person name="Liu Y."/>
            <person name="Peng L."/>
            <person name="Chen J."/>
            <person name="Song J."/>
            <person name="Weissenbacher-Lang C."/>
            <person name="Xu J."/>
            <person name="Upham N.S."/>
            <person name="Stajich J.E."/>
            <person name="Cuomo C.A."/>
            <person name="Cushion M.T."/>
            <person name="Kovacs J.A."/>
        </authorList>
    </citation>
    <scope>NUCLEOTIDE SEQUENCE [LARGE SCALE GENOMIC DNA]</scope>
    <source>
        <strain evidence="1 2">RABM</strain>
    </source>
</reference>
<accession>A0ACB7CH05</accession>
<keyword evidence="2" id="KW-1185">Reference proteome</keyword>
<sequence length="1021" mass="120799">MRNIILLFIFPCISIYGFSVYDDILSRPRYQVKFKDIPISTQIANDRFLYNNNTRNYNVEYEILKLNNEKYFCTTPKVHYESTDNEKSETNLEKENESEKALENGLKLISSLENSCIYYLEGWWTYVLCYNKYVKQFHPLDWDGSQKSLRILENQSENYYLMGRFNTSIKKGTSIFSSKIEHNGDSYYISQRVGGGTYCNLIQENRHIEIQYICEPDTYDKIVFVAEISTCSYKMIVHTSKLCKEPFFNQLNNKDAHIINCERILDDNEYTKWMNTAFPKTINVYHSDTLFSEPHKYISMKKSFLKKSTQKSLHNYKDTKGKVSIKSDKGSKYSGEILKEKDQNYVLLFNYPIEAQEQSNNNKKKIISSVTTIYDSSVHTNVLNYRKKTRLRKIGKEILFSERKNSNETSIKTNTSNPEIDDCIYIMDFEKYHTLNLEVHDIIKEPNTITLQHDTESLEKLANICSSIQECLQLRFKYMKLSLQRHIDNPRHQNTWKIYPEDNQKFLLKKREMLSEDNEIKYRFERFGFFQIYASKNDMKANRPILSVPTIETFCADLKKIISASVHGPTKTFATERLTYLEERWNLYSLYHENEENMQVKNIFHRDFYSVKKVDTHLHHDASITQKHLVQFMKSKLEKSPNDVVLVQDGKYITLKDLFNSLNLTAHDLTVDLLNMHAYKNAFERFDIFNSNFNPFGRREFRVVFLSVDNYMKGKYFAELTREFINRLETNKYQMAECRLTNSGVSPNEWDSLAAWVIDNELFSPNVRWLIQVPRIYDIFKRNRYINNMEELLKNFFQPLFDVTYNPSRNPKLHIFLQRVVGFDSVNDESKPERELDPGLPYPANWNNLENPPYAYWLYYTFANLVTLNYWRKKRGLNTFVFRPHSGEAGNVDHLVCSFLTGYSINHGILLKTTPFMQYLYYLAQIGIAMSPISNNALFLRFHENPFPLFFKRGLNISLSTDDPVQFHFTDDPLLEEYSTASQVLRFSLHIRFVIYNRLDLEAVRCRHVRTRSQFCSPKRV</sequence>
<comment type="caution">
    <text evidence="1">The sequence shown here is derived from an EMBL/GenBank/DDBJ whole genome shotgun (WGS) entry which is preliminary data.</text>
</comment>